<keyword evidence="1" id="KW-0175">Coiled coil</keyword>
<dbReference type="OrthoDB" id="10255000at2759"/>
<organism evidence="3 4">
    <name type="scientific">Hyaloscypha variabilis (strain UAMH 11265 / GT02V1 / F)</name>
    <name type="common">Meliniomyces variabilis</name>
    <dbReference type="NCBI Taxonomy" id="1149755"/>
    <lineage>
        <taxon>Eukaryota</taxon>
        <taxon>Fungi</taxon>
        <taxon>Dikarya</taxon>
        <taxon>Ascomycota</taxon>
        <taxon>Pezizomycotina</taxon>
        <taxon>Leotiomycetes</taxon>
        <taxon>Helotiales</taxon>
        <taxon>Hyaloscyphaceae</taxon>
        <taxon>Hyaloscypha</taxon>
        <taxon>Hyaloscypha variabilis</taxon>
    </lineage>
</organism>
<feature type="compositionally biased region" description="Polar residues" evidence="2">
    <location>
        <begin position="825"/>
        <end position="836"/>
    </location>
</feature>
<feature type="region of interest" description="Disordered" evidence="2">
    <location>
        <begin position="885"/>
        <end position="914"/>
    </location>
</feature>
<evidence type="ECO:0000256" key="2">
    <source>
        <dbReference type="SAM" id="MobiDB-lite"/>
    </source>
</evidence>
<dbReference type="EMBL" id="KZ613964">
    <property type="protein sequence ID" value="PMD30925.1"/>
    <property type="molecule type" value="Genomic_DNA"/>
</dbReference>
<feature type="compositionally biased region" description="Pro residues" evidence="2">
    <location>
        <begin position="843"/>
        <end position="854"/>
    </location>
</feature>
<proteinExistence type="predicted"/>
<evidence type="ECO:0000256" key="1">
    <source>
        <dbReference type="SAM" id="Coils"/>
    </source>
</evidence>
<protein>
    <submittedName>
        <fullName evidence="3">Uncharacterized protein</fullName>
    </submittedName>
</protein>
<accession>A0A2J6QXE4</accession>
<sequence length="914" mass="101316">MHGVVETNVILDADNKRLQDQVTTLKTAANNITLPENRIGTAEARLQFCRTHHGSVQEYEDTRQTLVTRVSTLERECTDLKRKYNRVANTNLDLHPLRMDQPGNLAEIVDDLQQENHNLRADLEIARRIVPSPDLQAANREINRLRTRGARCQVEKDNLQQQIIDQRYLATMSEDDQRVALRLQVDGLQNELETKKYEADALGILVRQLNDQIRGDLVVQQGIRADLVAAHAEIQKLRLAAQANEAARSIRPRLRMDEVAYEVLEQLCLLLEDGLQRVAALPSTSSIPRLVGMTPNDKQWLTAQHIGEFMTLAFDLIPVLTNNDPTDAKQAGPPIDLDAILTREPIVRLGEQLQYALDGCKSRPTQDLPIQNAFEEMIRVHYHISQNDEGLRAQIRRLEKDIMDAQSQKNAPVDCLQWTTALRQLNEQAVSALPDIGFDEKPPPAFGAAEYIRDSVMFIQTLRNRIGSLEQGGPEITAPIPESDPGLDSPGLDLRQEEWDIYNQLVKSHNDFYYFLDANHGNDVRVIRLGKRPRMWLRIIGESVSLIEIHNLLQVVREMRDLIRGLGQEKGWRGSQIDWVAPQSGWEDAKYLSRALATADDIIVGARTLLDQNGPNYAPEKTAAAKPPNLTASAVPENRISVTQAGIVIEITMDMLNNTIQRCFGRDINTDIDFSVLADLDPSAPIDQDTLFKLGQTLKEMADWTQGQDQSQLTEHGSLSLGYALSEVEKALLTAENALTGYEQAGRSVSSEAAKLKFKKRHSRPARGAGVSATTDPPATPRPNSRRRSSSTPLSPTFYPASTAAPNITGVYPIPQFRAEEDPASSCSPPVQTSDANPGWAPATPPCPSSPAVPQWQPPAPNLGHIRNSGGPDIVIPLGRVFPVGAAPLSPVSNPRTSPAPRHPAMSEDVEEEL</sequence>
<feature type="region of interest" description="Disordered" evidence="2">
    <location>
        <begin position="820"/>
        <end position="854"/>
    </location>
</feature>
<name>A0A2J6QXE4_HYAVF</name>
<feature type="compositionally biased region" description="Basic residues" evidence="2">
    <location>
        <begin position="756"/>
        <end position="765"/>
    </location>
</feature>
<feature type="region of interest" description="Disordered" evidence="2">
    <location>
        <begin position="750"/>
        <end position="802"/>
    </location>
</feature>
<gene>
    <name evidence="3" type="ORF">L207DRAFT_537364</name>
</gene>
<dbReference type="AlphaFoldDB" id="A0A2J6QXE4"/>
<reference evidence="3 4" key="1">
    <citation type="submission" date="2016-04" db="EMBL/GenBank/DDBJ databases">
        <title>A degradative enzymes factory behind the ericoid mycorrhizal symbiosis.</title>
        <authorList>
            <consortium name="DOE Joint Genome Institute"/>
            <person name="Martino E."/>
            <person name="Morin E."/>
            <person name="Grelet G."/>
            <person name="Kuo A."/>
            <person name="Kohler A."/>
            <person name="Daghino S."/>
            <person name="Barry K."/>
            <person name="Choi C."/>
            <person name="Cichocki N."/>
            <person name="Clum A."/>
            <person name="Copeland A."/>
            <person name="Hainaut M."/>
            <person name="Haridas S."/>
            <person name="Labutti K."/>
            <person name="Lindquist E."/>
            <person name="Lipzen A."/>
            <person name="Khouja H.-R."/>
            <person name="Murat C."/>
            <person name="Ohm R."/>
            <person name="Olson A."/>
            <person name="Spatafora J."/>
            <person name="Veneault-Fourrey C."/>
            <person name="Henrissat B."/>
            <person name="Grigoriev I."/>
            <person name="Martin F."/>
            <person name="Perotto S."/>
        </authorList>
    </citation>
    <scope>NUCLEOTIDE SEQUENCE [LARGE SCALE GENOMIC DNA]</scope>
    <source>
        <strain evidence="3 4">F</strain>
    </source>
</reference>
<feature type="coiled-coil region" evidence="1">
    <location>
        <begin position="56"/>
        <end position="162"/>
    </location>
</feature>
<keyword evidence="4" id="KW-1185">Reference proteome</keyword>
<dbReference type="Proteomes" id="UP000235786">
    <property type="component" value="Unassembled WGS sequence"/>
</dbReference>
<evidence type="ECO:0000313" key="4">
    <source>
        <dbReference type="Proteomes" id="UP000235786"/>
    </source>
</evidence>
<evidence type="ECO:0000313" key="3">
    <source>
        <dbReference type="EMBL" id="PMD30925.1"/>
    </source>
</evidence>